<dbReference type="SMART" id="SM00061">
    <property type="entry name" value="MATH"/>
    <property type="match status" value="2"/>
</dbReference>
<organism evidence="4 5">
    <name type="scientific">Globodera rostochiensis</name>
    <name type="common">Golden nematode worm</name>
    <name type="synonym">Heterodera rostochiensis</name>
    <dbReference type="NCBI Taxonomy" id="31243"/>
    <lineage>
        <taxon>Eukaryota</taxon>
        <taxon>Metazoa</taxon>
        <taxon>Ecdysozoa</taxon>
        <taxon>Nematoda</taxon>
        <taxon>Chromadorea</taxon>
        <taxon>Rhabditida</taxon>
        <taxon>Tylenchina</taxon>
        <taxon>Tylenchomorpha</taxon>
        <taxon>Tylenchoidea</taxon>
        <taxon>Heteroderidae</taxon>
        <taxon>Heteroderinae</taxon>
        <taxon>Globodera</taxon>
    </lineage>
</organism>
<reference evidence="5" key="1">
    <citation type="submission" date="2022-11" db="UniProtKB">
        <authorList>
            <consortium name="WormBaseParasite"/>
        </authorList>
    </citation>
    <scope>IDENTIFICATION</scope>
</reference>
<dbReference type="Gene3D" id="3.30.710.10">
    <property type="entry name" value="Potassium Channel Kv1.1, Chain A"/>
    <property type="match status" value="1"/>
</dbReference>
<name>A0A914IGZ4_GLORO</name>
<feature type="domain" description="MATH" evidence="3">
    <location>
        <begin position="499"/>
        <end position="626"/>
    </location>
</feature>
<dbReference type="InterPro" id="IPR011333">
    <property type="entry name" value="SKP1/BTB/POZ_sf"/>
</dbReference>
<dbReference type="AlphaFoldDB" id="A0A914IGZ4"/>
<dbReference type="Pfam" id="PF22486">
    <property type="entry name" value="MATH_2"/>
    <property type="match status" value="2"/>
</dbReference>
<dbReference type="InterPro" id="IPR000210">
    <property type="entry name" value="BTB/POZ_dom"/>
</dbReference>
<dbReference type="PROSITE" id="PS50097">
    <property type="entry name" value="BTB"/>
    <property type="match status" value="1"/>
</dbReference>
<feature type="domain" description="BTB" evidence="2">
    <location>
        <begin position="22"/>
        <end position="96"/>
    </location>
</feature>
<evidence type="ECO:0000313" key="4">
    <source>
        <dbReference type="Proteomes" id="UP000887572"/>
    </source>
</evidence>
<dbReference type="WBParaSite" id="Gr19_v10_g9799.t2">
    <property type="protein sequence ID" value="Gr19_v10_g9799.t2"/>
    <property type="gene ID" value="Gr19_v10_g9799"/>
</dbReference>
<dbReference type="InterPro" id="IPR008974">
    <property type="entry name" value="TRAF-like"/>
</dbReference>
<dbReference type="PROSITE" id="PS50144">
    <property type="entry name" value="MATH"/>
    <property type="match status" value="2"/>
</dbReference>
<accession>A0A914IGZ4</accession>
<dbReference type="SUPFAM" id="SSF54695">
    <property type="entry name" value="POZ domain"/>
    <property type="match status" value="1"/>
</dbReference>
<keyword evidence="4" id="KW-1185">Reference proteome</keyword>
<evidence type="ECO:0000259" key="3">
    <source>
        <dbReference type="PROSITE" id="PS50144"/>
    </source>
</evidence>
<evidence type="ECO:0000259" key="2">
    <source>
        <dbReference type="PROSITE" id="PS50097"/>
    </source>
</evidence>
<dbReference type="InterPro" id="IPR002083">
    <property type="entry name" value="MATH/TRAF_dom"/>
</dbReference>
<dbReference type="Gene3D" id="1.25.40.420">
    <property type="match status" value="1"/>
</dbReference>
<dbReference type="SUPFAM" id="SSF49599">
    <property type="entry name" value="TRAF domain-like"/>
    <property type="match status" value="2"/>
</dbReference>
<dbReference type="Pfam" id="PF00651">
    <property type="entry name" value="BTB"/>
    <property type="match status" value="1"/>
</dbReference>
<proteinExistence type="predicted"/>
<protein>
    <submittedName>
        <fullName evidence="5">Uncharacterized protein</fullName>
    </submittedName>
</protein>
<feature type="region of interest" description="Disordered" evidence="1">
    <location>
        <begin position="741"/>
        <end position="791"/>
    </location>
</feature>
<dbReference type="Gene3D" id="2.60.210.10">
    <property type="entry name" value="Apoptosis, Tumor Necrosis Factor Receptor Associated Protein 2, Chain A"/>
    <property type="match status" value="2"/>
</dbReference>
<sequence>MTKNPNSSLGRMEHLLSTGDGADVQFLVGQGDEKELLPAHKLILKTASDVFETMFRFDEGNAKTAAAGTEIKPVEVPDVEVGAFKTMLSFIYADALGGLNGDNAISVLYAAKKYDVPGLVKACVAFPIPALRNVFVAFDQARLHGEELLGRDQLFVCGEIAIWIAAFIWADEQCRQYGKECSAENRRAMLGAALFKIRFPLISTEDFVENIVPCGVLTDAELLSVYMRHCHPGRALPEQYHLQFSTKRRTVTKSPGDDPYKAIAKIRLRIKGFWYLEFAEDEENSRQLSKPVYIRGLRWKISASSRTNCDHKCLSFYLQCNAEDCDPNWSCAWSATFKIVSQMEEKKDLIRDYCNTFNATNNRAGYALFTSLKKLRDPKNGWYDALNDSVILEVNAFIWADEQCRQYGKECSAENRRAMLGAALFKIRFPLISTEDFVENIVPCGVLTDAELLSVYMRHCHPGRALPEQYHLQFSTKRRTVTKSPGDDPYKAIAKIRLRIKGLWYLEFAEDEENSRQLSKPVYIRGLRWKISASSRTNCDHKCLSFYLQCNAEDCDPNWSCAWSATFIIVSQTEGKKDLIRDYCNTFNATNNRAGYALFTSLKKLRDPKNGWYDALNDSVILEVNVIADKPHGVERACSLDDGDVSAERAEDDGFEKHQQPTTDPRYPKRQIHSLCMVLTRKCFDEELDPICAKEGGTPGECQFCLTGLCNKVVPLTVVRGSQSPPPPFVSPPIVLKASNEKGGDVMSRRARSLDDGDVSVERAEDDGLRCTNNRPKTPQNPTKPNIYIFS</sequence>
<evidence type="ECO:0000256" key="1">
    <source>
        <dbReference type="SAM" id="MobiDB-lite"/>
    </source>
</evidence>
<dbReference type="PANTHER" id="PTHR45774:SF3">
    <property type="entry name" value="BTB (POZ) DOMAIN-CONTAINING 2B-RELATED"/>
    <property type="match status" value="1"/>
</dbReference>
<feature type="compositionally biased region" description="Basic and acidic residues" evidence="1">
    <location>
        <begin position="741"/>
        <end position="769"/>
    </location>
</feature>
<feature type="domain" description="MATH" evidence="3">
    <location>
        <begin position="263"/>
        <end position="396"/>
    </location>
</feature>
<evidence type="ECO:0000313" key="5">
    <source>
        <dbReference type="WBParaSite" id="Gr19_v10_g9799.t2"/>
    </source>
</evidence>
<dbReference type="Proteomes" id="UP000887572">
    <property type="component" value="Unplaced"/>
</dbReference>
<feature type="compositionally biased region" description="Polar residues" evidence="1">
    <location>
        <begin position="771"/>
        <end position="784"/>
    </location>
</feature>
<dbReference type="PANTHER" id="PTHR45774">
    <property type="entry name" value="BTB/POZ DOMAIN-CONTAINING"/>
    <property type="match status" value="1"/>
</dbReference>
<dbReference type="SMART" id="SM00225">
    <property type="entry name" value="BTB"/>
    <property type="match status" value="1"/>
</dbReference>